<feature type="transmembrane region" description="Helical" evidence="2">
    <location>
        <begin position="652"/>
        <end position="672"/>
    </location>
</feature>
<evidence type="ECO:0000259" key="3">
    <source>
        <dbReference type="Pfam" id="PF01471"/>
    </source>
</evidence>
<evidence type="ECO:0000313" key="7">
    <source>
        <dbReference type="EMBL" id="GLR87339.1"/>
    </source>
</evidence>
<dbReference type="InterPro" id="IPR002477">
    <property type="entry name" value="Peptidoglycan-bd-like"/>
</dbReference>
<dbReference type="InterPro" id="IPR008565">
    <property type="entry name" value="TtsA-like_GH18_dom"/>
</dbReference>
<feature type="region of interest" description="Disordered" evidence="1">
    <location>
        <begin position="467"/>
        <end position="488"/>
    </location>
</feature>
<feature type="domain" description="Peptidoglycan binding-like" evidence="3">
    <location>
        <begin position="412"/>
        <end position="466"/>
    </location>
</feature>
<feature type="domain" description="TtsA-like Glycoside hydrolase family 108" evidence="4">
    <location>
        <begin position="219"/>
        <end position="300"/>
    </location>
</feature>
<dbReference type="InterPro" id="IPR036366">
    <property type="entry name" value="PGBDSf"/>
</dbReference>
<name>A0ABQ6AYU1_9BRAD</name>
<sequence length="692" mass="75375">MSESTAQQRVNWRTFECNQHAMVRISFGPDEILVAPPTADAWQALAMVLAAHGYNIRTADTDSYNCRAITGGTEKSLHAYGIALDVNWTTNPYKETSDQRKVRFSDQTTQDLRAQDVKRNLADTDMTQAMIDDALAIRTVNKKRVFEWGGNWINVKDTMHFEIDVKPDDLATGIDWSSVKGNTPNGRPVPSRLVETRGGGSPLQGDIRLGNFEKVHALIEKWEGGYTNHPRDPGGPTNMGITLKDLSDWRHAPVTADDVRNLTRDEALQIFRANYWTPVHGDEIPLPAAQVVYNTAVLSGTGRAIRLLQQALARQQRGLDVDGRMGSSTIDACLAADQKMLVEDYCSTYESYLRGLPIFDTFGRGWLNRLAEIRQTALGWAEAPEISSPDIVPRELQPTPILGTELRFGDKGALVEGLQRKLTELGYSLGEIDGQFGTLTREALLAFQADNNVSPTGVLDAATQAAFARPQPRPLSRDRLSATPDDLRASGSQTIKAADNTKIAGWISSILGALGIGNSAAVQVINNNVATPPPPNLSQFLGEVQKLLTSPQLRADPANTQQVLDAAKQLQNFNVKQLVSPENIQILDNIRGLIPANVISSNPALSNFFQIIDGARGFTQFHTIFDALPGMFANDSTLQLLSKGLSVAASSVIPGFGGSLAALAIGLATNYFSNRVIDARTRDHVTGANTNR</sequence>
<organism evidence="7 8">
    <name type="scientific">Bradyrhizobium iriomotense</name>
    <dbReference type="NCBI Taxonomy" id="441950"/>
    <lineage>
        <taxon>Bacteria</taxon>
        <taxon>Pseudomonadati</taxon>
        <taxon>Pseudomonadota</taxon>
        <taxon>Alphaproteobacteria</taxon>
        <taxon>Hyphomicrobiales</taxon>
        <taxon>Nitrobacteraceae</taxon>
        <taxon>Bradyrhizobium</taxon>
    </lineage>
</organism>
<dbReference type="Pfam" id="PF09374">
    <property type="entry name" value="PG_binding_3"/>
    <property type="match status" value="1"/>
</dbReference>
<dbReference type="InterPro" id="IPR023346">
    <property type="entry name" value="Lysozyme-like_dom_sf"/>
</dbReference>
<feature type="domain" description="Peptidase M15C" evidence="6">
    <location>
        <begin position="71"/>
        <end position="163"/>
    </location>
</feature>
<dbReference type="Gene3D" id="1.20.141.10">
    <property type="entry name" value="Chitosanase, subunit A, domain 1"/>
    <property type="match status" value="1"/>
</dbReference>
<dbReference type="Pfam" id="PF13539">
    <property type="entry name" value="Peptidase_M15_4"/>
    <property type="match status" value="1"/>
</dbReference>
<keyword evidence="8" id="KW-1185">Reference proteome</keyword>
<evidence type="ECO:0000256" key="1">
    <source>
        <dbReference type="SAM" id="MobiDB-lite"/>
    </source>
</evidence>
<dbReference type="InterPro" id="IPR009045">
    <property type="entry name" value="Zn_M74/Hedgehog-like"/>
</dbReference>
<dbReference type="InterPro" id="IPR039561">
    <property type="entry name" value="Peptidase_M15C"/>
</dbReference>
<keyword evidence="2" id="KW-1133">Transmembrane helix</keyword>
<dbReference type="RefSeq" id="WP_284268133.1">
    <property type="nucleotide sequence ID" value="NZ_BSOW01000014.1"/>
</dbReference>
<dbReference type="SUPFAM" id="SSF55166">
    <property type="entry name" value="Hedgehog/DD-peptidase"/>
    <property type="match status" value="1"/>
</dbReference>
<evidence type="ECO:0000259" key="6">
    <source>
        <dbReference type="Pfam" id="PF13539"/>
    </source>
</evidence>
<dbReference type="InterPro" id="IPR018537">
    <property type="entry name" value="Peptidoglycan-bd_3"/>
</dbReference>
<keyword evidence="2" id="KW-0812">Transmembrane</keyword>
<feature type="region of interest" description="Disordered" evidence="1">
    <location>
        <begin position="177"/>
        <end position="200"/>
    </location>
</feature>
<evidence type="ECO:0008006" key="9">
    <source>
        <dbReference type="Google" id="ProtNLM"/>
    </source>
</evidence>
<protein>
    <recommendedName>
        <fullName evidence="9">Peptidoglycan-binding protein</fullName>
    </recommendedName>
</protein>
<dbReference type="Gene3D" id="1.10.101.10">
    <property type="entry name" value="PGBD-like superfamily/PGBD"/>
    <property type="match status" value="1"/>
</dbReference>
<accession>A0ABQ6AYU1</accession>
<dbReference type="SUPFAM" id="SSF53955">
    <property type="entry name" value="Lysozyme-like"/>
    <property type="match status" value="1"/>
</dbReference>
<dbReference type="SUPFAM" id="SSF47090">
    <property type="entry name" value="PGBD-like"/>
    <property type="match status" value="1"/>
</dbReference>
<dbReference type="Proteomes" id="UP001156905">
    <property type="component" value="Unassembled WGS sequence"/>
</dbReference>
<gene>
    <name evidence="7" type="ORF">GCM10007857_40500</name>
</gene>
<evidence type="ECO:0000259" key="4">
    <source>
        <dbReference type="Pfam" id="PF05838"/>
    </source>
</evidence>
<evidence type="ECO:0000313" key="8">
    <source>
        <dbReference type="Proteomes" id="UP001156905"/>
    </source>
</evidence>
<keyword evidence="2" id="KW-0472">Membrane</keyword>
<evidence type="ECO:0000259" key="5">
    <source>
        <dbReference type="Pfam" id="PF09374"/>
    </source>
</evidence>
<dbReference type="CDD" id="cd13926">
    <property type="entry name" value="N-acetylmuramidase_GH108"/>
    <property type="match status" value="1"/>
</dbReference>
<dbReference type="Pfam" id="PF01471">
    <property type="entry name" value="PG_binding_1"/>
    <property type="match status" value="1"/>
</dbReference>
<dbReference type="Pfam" id="PF05838">
    <property type="entry name" value="Glyco_hydro_108"/>
    <property type="match status" value="1"/>
</dbReference>
<dbReference type="InterPro" id="IPR036365">
    <property type="entry name" value="PGBD-like_sf"/>
</dbReference>
<dbReference type="EMBL" id="BSOW01000014">
    <property type="protein sequence ID" value="GLR87339.1"/>
    <property type="molecule type" value="Genomic_DNA"/>
</dbReference>
<reference evidence="8" key="1">
    <citation type="journal article" date="2019" name="Int. J. Syst. Evol. Microbiol.">
        <title>The Global Catalogue of Microorganisms (GCM) 10K type strain sequencing project: providing services to taxonomists for standard genome sequencing and annotation.</title>
        <authorList>
            <consortium name="The Broad Institute Genomics Platform"/>
            <consortium name="The Broad Institute Genome Sequencing Center for Infectious Disease"/>
            <person name="Wu L."/>
            <person name="Ma J."/>
        </authorList>
    </citation>
    <scope>NUCLEOTIDE SEQUENCE [LARGE SCALE GENOMIC DNA]</scope>
    <source>
        <strain evidence="8">NBRC 102520</strain>
    </source>
</reference>
<comment type="caution">
    <text evidence="7">The sequence shown here is derived from an EMBL/GenBank/DDBJ whole genome shotgun (WGS) entry which is preliminary data.</text>
</comment>
<proteinExistence type="predicted"/>
<evidence type="ECO:0000256" key="2">
    <source>
        <dbReference type="SAM" id="Phobius"/>
    </source>
</evidence>
<dbReference type="Gene3D" id="3.30.1380.10">
    <property type="match status" value="1"/>
</dbReference>
<feature type="domain" description="Peptidoglycan binding" evidence="5">
    <location>
        <begin position="303"/>
        <end position="370"/>
    </location>
</feature>
<feature type="compositionally biased region" description="Basic and acidic residues" evidence="1">
    <location>
        <begin position="475"/>
        <end position="488"/>
    </location>
</feature>